<protein>
    <submittedName>
        <fullName evidence="1">Uncharacterized protein</fullName>
    </submittedName>
</protein>
<dbReference type="Proteomes" id="UP000768646">
    <property type="component" value="Unassembled WGS sequence"/>
</dbReference>
<organism evidence="1 2">
    <name type="scientific">Pneumocystis oryctolagi</name>
    <dbReference type="NCBI Taxonomy" id="42067"/>
    <lineage>
        <taxon>Eukaryota</taxon>
        <taxon>Fungi</taxon>
        <taxon>Dikarya</taxon>
        <taxon>Ascomycota</taxon>
        <taxon>Taphrinomycotina</taxon>
        <taxon>Pneumocystomycetes</taxon>
        <taxon>Pneumocystaceae</taxon>
        <taxon>Pneumocystis</taxon>
    </lineage>
</organism>
<dbReference type="EMBL" id="JABTEG010000018">
    <property type="protein sequence ID" value="KAG4303852.1"/>
    <property type="molecule type" value="Genomic_DNA"/>
</dbReference>
<name>A0ACB7CBJ8_9ASCO</name>
<proteinExistence type="predicted"/>
<sequence length="534" mass="61439">MIKSCKKYIISKQKYQVHFSTWSLVCKNVLDKQGLFQKKKIEENSNNEDEKVNLKLNSENIQISDVFNEFVNKAALNSSSSINNSIYHFHAFCSNNNTIITLTNFYYNPVICITSGMLGFKKSQRGGYEAGYQVCMSMFERMTQKNIRPIQLEIILRGFGKGREAIFKCIAGTEGAPFRPFISRITDATRLKFGGDAFVIMYTKNEKQNEYYVQQAPFLYRNFAHNHQYNSFSKGNNIISIDELTELNVNPSVDVIDHNSTTLDFQSDPYTNSYCPSKAVCDRQFFSYQNPNFLYTDNFHSVDAPPIMTQDSKAFHSMSVPVTANDYCFSRDYSADSFSSFFDSSFPGYSLYKKKDMCLPFVKESLASSSIFDDKKLLEKHKKRRESHNAVERRRRDNINEKIQELANLVSENLFSNKIGSSVNAKNVNCSDSKLNKGEILRKSVDYIRNLQNYINELNTRSQWLESEVIRLGGNVNTVIKANSLSDTLSNIDNAQSPSYGNDDIDEVKIWIINYFYSVKLYILLKFTVIVLYY</sequence>
<keyword evidence="2" id="KW-1185">Reference proteome</keyword>
<evidence type="ECO:0000313" key="1">
    <source>
        <dbReference type="EMBL" id="KAG4303852.1"/>
    </source>
</evidence>
<evidence type="ECO:0000313" key="2">
    <source>
        <dbReference type="Proteomes" id="UP000768646"/>
    </source>
</evidence>
<accession>A0ACB7CBJ8</accession>
<comment type="caution">
    <text evidence="1">The sequence shown here is derived from an EMBL/GenBank/DDBJ whole genome shotgun (WGS) entry which is preliminary data.</text>
</comment>
<gene>
    <name evidence="1" type="ORF">PORY_002740</name>
</gene>
<reference evidence="1 2" key="1">
    <citation type="journal article" date="2021" name="Commun. Biol.">
        <title>Genomic insights into the host specific adaptation of the Pneumocystis genus.</title>
        <authorList>
            <person name="Cisse O.H."/>
            <person name="Ma L."/>
            <person name="Dekker J.P."/>
            <person name="Khil P.P."/>
            <person name="Youn J.-H."/>
            <person name="Brenchley J.M."/>
            <person name="Blair R."/>
            <person name="Pahar B."/>
            <person name="Chabe M."/>
            <person name="Van Rompay K.K.A."/>
            <person name="Keesler R."/>
            <person name="Sukura A."/>
            <person name="Hirsch V."/>
            <person name="Kutty G."/>
            <person name="Liu Y."/>
            <person name="Peng L."/>
            <person name="Chen J."/>
            <person name="Song J."/>
            <person name="Weissenbacher-Lang C."/>
            <person name="Xu J."/>
            <person name="Upham N.S."/>
            <person name="Stajich J.E."/>
            <person name="Cuomo C.A."/>
            <person name="Cushion M.T."/>
            <person name="Kovacs J.A."/>
        </authorList>
    </citation>
    <scope>NUCLEOTIDE SEQUENCE [LARGE SCALE GENOMIC DNA]</scope>
    <source>
        <strain evidence="1 2">RABM</strain>
    </source>
</reference>